<evidence type="ECO:0000256" key="2">
    <source>
        <dbReference type="ARBA" id="ARBA00022741"/>
    </source>
</evidence>
<name>A0A381XTR4_9ZZZZ</name>
<organism evidence="4">
    <name type="scientific">marine metagenome</name>
    <dbReference type="NCBI Taxonomy" id="408172"/>
    <lineage>
        <taxon>unclassified sequences</taxon>
        <taxon>metagenomes</taxon>
        <taxon>ecological metagenomes</taxon>
    </lineage>
</organism>
<dbReference type="AlphaFoldDB" id="A0A381XTR4"/>
<accession>A0A381XTR4</accession>
<dbReference type="SUPFAM" id="SSF100950">
    <property type="entry name" value="NagB/RpiA/CoA transferase-like"/>
    <property type="match status" value="1"/>
</dbReference>
<dbReference type="GO" id="GO:0030272">
    <property type="term" value="F:5-formyltetrahydrofolate cyclo-ligase activity"/>
    <property type="evidence" value="ECO:0007669"/>
    <property type="project" value="TreeGrafter"/>
</dbReference>
<keyword evidence="2" id="KW-0547">Nucleotide-binding</keyword>
<dbReference type="Gene3D" id="3.40.50.10420">
    <property type="entry name" value="NagB/RpiA/CoA transferase-like"/>
    <property type="match status" value="1"/>
</dbReference>
<evidence type="ECO:0000256" key="1">
    <source>
        <dbReference type="ARBA" id="ARBA00010638"/>
    </source>
</evidence>
<evidence type="ECO:0000256" key="3">
    <source>
        <dbReference type="ARBA" id="ARBA00022840"/>
    </source>
</evidence>
<dbReference type="InterPro" id="IPR024185">
    <property type="entry name" value="FTHF_cligase-like_sf"/>
</dbReference>
<dbReference type="PANTHER" id="PTHR23407:SF1">
    <property type="entry name" value="5-FORMYLTETRAHYDROFOLATE CYCLO-LIGASE"/>
    <property type="match status" value="1"/>
</dbReference>
<dbReference type="Pfam" id="PF01812">
    <property type="entry name" value="5-FTHF_cyc-lig"/>
    <property type="match status" value="1"/>
</dbReference>
<dbReference type="GO" id="GO:0009396">
    <property type="term" value="P:folic acid-containing compound biosynthetic process"/>
    <property type="evidence" value="ECO:0007669"/>
    <property type="project" value="TreeGrafter"/>
</dbReference>
<proteinExistence type="inferred from homology"/>
<dbReference type="InterPro" id="IPR037171">
    <property type="entry name" value="NagB/RpiA_transferase-like"/>
</dbReference>
<evidence type="ECO:0000313" key="4">
    <source>
        <dbReference type="EMBL" id="SVA68095.1"/>
    </source>
</evidence>
<dbReference type="GO" id="GO:0005524">
    <property type="term" value="F:ATP binding"/>
    <property type="evidence" value="ECO:0007669"/>
    <property type="project" value="UniProtKB-KW"/>
</dbReference>
<comment type="similarity">
    <text evidence="1">Belongs to the 5-formyltetrahydrofolate cyclo-ligase family.</text>
</comment>
<dbReference type="EMBL" id="UINC01016339">
    <property type="protein sequence ID" value="SVA68095.1"/>
    <property type="molecule type" value="Genomic_DNA"/>
</dbReference>
<reference evidence="4" key="1">
    <citation type="submission" date="2018-05" db="EMBL/GenBank/DDBJ databases">
        <authorList>
            <person name="Lanie J.A."/>
            <person name="Ng W.-L."/>
            <person name="Kazmierczak K.M."/>
            <person name="Andrzejewski T.M."/>
            <person name="Davidsen T.M."/>
            <person name="Wayne K.J."/>
            <person name="Tettelin H."/>
            <person name="Glass J.I."/>
            <person name="Rusch D."/>
            <person name="Podicherti R."/>
            <person name="Tsui H.-C.T."/>
            <person name="Winkler M.E."/>
        </authorList>
    </citation>
    <scope>NUCLEOTIDE SEQUENCE</scope>
</reference>
<dbReference type="InterPro" id="IPR002698">
    <property type="entry name" value="FTHF_cligase"/>
</dbReference>
<dbReference type="PANTHER" id="PTHR23407">
    <property type="entry name" value="ATPASE INHIBITOR/5-FORMYLTETRAHYDROFOLATE CYCLO-LIGASE"/>
    <property type="match status" value="1"/>
</dbReference>
<dbReference type="PIRSF" id="PIRSF006806">
    <property type="entry name" value="FTHF_cligase"/>
    <property type="match status" value="1"/>
</dbReference>
<dbReference type="GO" id="GO:0035999">
    <property type="term" value="P:tetrahydrofolate interconversion"/>
    <property type="evidence" value="ECO:0007669"/>
    <property type="project" value="TreeGrafter"/>
</dbReference>
<evidence type="ECO:0008006" key="5">
    <source>
        <dbReference type="Google" id="ProtNLM"/>
    </source>
</evidence>
<gene>
    <name evidence="4" type="ORF">METZ01_LOCUS120949</name>
</gene>
<protein>
    <recommendedName>
        <fullName evidence="5">5-formyltetrahydrofolate cyclo-ligase</fullName>
    </recommendedName>
</protein>
<sequence>MMYRRNHMCPDVCYDHSRAIQKTVREMHEWKSAGNINIYKSVGNEVSTKLLNSDHSKEFLYPSPLPENNVRDIDLVIVPGVVFDEKMARYGRGKGYYDRFLDHLPKRTCIVAIAYDFQVLSHKWKLKLNEYDIKMDYIITEKRIIKKEGVLNYKE</sequence>
<keyword evidence="3" id="KW-0067">ATP-binding</keyword>